<feature type="compositionally biased region" description="Acidic residues" evidence="1">
    <location>
        <begin position="66"/>
        <end position="87"/>
    </location>
</feature>
<name>A0A409WGC1_9AGAR</name>
<dbReference type="STRING" id="231916.A0A409WGC1"/>
<evidence type="ECO:0000256" key="1">
    <source>
        <dbReference type="SAM" id="MobiDB-lite"/>
    </source>
</evidence>
<feature type="compositionally biased region" description="Pro residues" evidence="1">
    <location>
        <begin position="524"/>
        <end position="535"/>
    </location>
</feature>
<dbReference type="InParanoid" id="A0A409WGC1"/>
<organism evidence="2 3">
    <name type="scientific">Gymnopilus dilepis</name>
    <dbReference type="NCBI Taxonomy" id="231916"/>
    <lineage>
        <taxon>Eukaryota</taxon>
        <taxon>Fungi</taxon>
        <taxon>Dikarya</taxon>
        <taxon>Basidiomycota</taxon>
        <taxon>Agaricomycotina</taxon>
        <taxon>Agaricomycetes</taxon>
        <taxon>Agaricomycetidae</taxon>
        <taxon>Agaricales</taxon>
        <taxon>Agaricineae</taxon>
        <taxon>Hymenogastraceae</taxon>
        <taxon>Gymnopilus</taxon>
    </lineage>
</organism>
<dbReference type="OrthoDB" id="3033067at2759"/>
<gene>
    <name evidence="2" type="ORF">CVT26_006158</name>
</gene>
<feature type="region of interest" description="Disordered" evidence="1">
    <location>
        <begin position="399"/>
        <end position="536"/>
    </location>
</feature>
<dbReference type="EMBL" id="NHYE01005080">
    <property type="protein sequence ID" value="PPQ77566.1"/>
    <property type="molecule type" value="Genomic_DNA"/>
</dbReference>
<proteinExistence type="predicted"/>
<dbReference type="Proteomes" id="UP000284706">
    <property type="component" value="Unassembled WGS sequence"/>
</dbReference>
<protein>
    <submittedName>
        <fullName evidence="2">Uncharacterized protein</fullName>
    </submittedName>
</protein>
<accession>A0A409WGC1</accession>
<sequence>MVNPGAFKGLRKVFLLAEKTTYAAGVTGGYAADAVANIQRRYFKRFPIDLPHDTEPSQEQLDAVDDNAADTEPELPDPETMTEEEQEEATRQLEERQKSISFRKAQIKRWLVYQYMKDHDTDSLDSNKENPYRILLHKLTGVGASRPRLRAASNLWRKEHRDDIEAEAQRRVSSMREEKKRKLASTRQTVATEMFAALSEEEKAIWSKKAEDEHEEAKKDYEAAIKGPPATTPAARQKCISSLSTFIQPILDGITQATGGKCTLLWGGPEPVHQGRLNVIGIHSGTTTGPIKMNFGRAERDRYQKYIVPIFGDFLRKCYTAEECRARALPEGEECEAQDILELEKGGANFDFVPDVDTSLPSITNKLLQLPPDFLQKRSPSPALPRPTIAAALSTNAKKAPSLPMVPAPSVPKPSTASGLVASPAATPHASTPQAPALEPPSPSEEPIAHEPEEPISEEQDSLLPPTATPGNAGAVPATMPQEDPPGEDVSFSTSLQGEMSIPDSCPPLPSSPDGGECNLSSVPLPPSRATPTAPPCSFKPQRCFMPMSAMSSHTPTPDCPPNSAAPRASTPPWRLRPISNDFQRIPTPPWGSPPGPPSRYGSPILSPRNSPEPPCSTEPDDPQELHAFIAPNSKVADSEPTDATPAPILAPLMVVDPAPRMTRSRARDVQAAQKVAESTANLPKKKRPRVASMADGENGVPPAEKRRKSSRLTTQLKKR</sequence>
<reference evidence="2 3" key="1">
    <citation type="journal article" date="2018" name="Evol. Lett.">
        <title>Horizontal gene cluster transfer increased hallucinogenic mushroom diversity.</title>
        <authorList>
            <person name="Reynolds H.T."/>
            <person name="Vijayakumar V."/>
            <person name="Gluck-Thaler E."/>
            <person name="Korotkin H.B."/>
            <person name="Matheny P.B."/>
            <person name="Slot J.C."/>
        </authorList>
    </citation>
    <scope>NUCLEOTIDE SEQUENCE [LARGE SCALE GENOMIC DNA]</scope>
    <source>
        <strain evidence="2 3">SRW20</strain>
    </source>
</reference>
<feature type="region of interest" description="Disordered" evidence="1">
    <location>
        <begin position="66"/>
        <end position="95"/>
    </location>
</feature>
<dbReference type="AlphaFoldDB" id="A0A409WGC1"/>
<keyword evidence="3" id="KW-1185">Reference proteome</keyword>
<evidence type="ECO:0000313" key="2">
    <source>
        <dbReference type="EMBL" id="PPQ77566.1"/>
    </source>
</evidence>
<comment type="caution">
    <text evidence="2">The sequence shown here is derived from an EMBL/GenBank/DDBJ whole genome shotgun (WGS) entry which is preliminary data.</text>
</comment>
<feature type="compositionally biased region" description="Low complexity" evidence="1">
    <location>
        <begin position="422"/>
        <end position="437"/>
    </location>
</feature>
<feature type="compositionally biased region" description="Pro residues" evidence="1">
    <location>
        <begin position="587"/>
        <end position="598"/>
    </location>
</feature>
<feature type="compositionally biased region" description="Basic residues" evidence="1">
    <location>
        <begin position="706"/>
        <end position="720"/>
    </location>
</feature>
<feature type="region of interest" description="Disordered" evidence="1">
    <location>
        <begin position="664"/>
        <end position="720"/>
    </location>
</feature>
<feature type="region of interest" description="Disordered" evidence="1">
    <location>
        <begin position="548"/>
        <end position="650"/>
    </location>
</feature>
<evidence type="ECO:0000313" key="3">
    <source>
        <dbReference type="Proteomes" id="UP000284706"/>
    </source>
</evidence>